<evidence type="ECO:0000313" key="1">
    <source>
        <dbReference type="EMBL" id="CAI9608962.1"/>
    </source>
</evidence>
<evidence type="ECO:0000313" key="2">
    <source>
        <dbReference type="Proteomes" id="UP001162483"/>
    </source>
</evidence>
<dbReference type="Gene3D" id="1.10.720.30">
    <property type="entry name" value="SAP domain"/>
    <property type="match status" value="1"/>
</dbReference>
<dbReference type="Proteomes" id="UP001162483">
    <property type="component" value="Unassembled WGS sequence"/>
</dbReference>
<protein>
    <submittedName>
        <fullName evidence="1">Uncharacterized protein</fullName>
    </submittedName>
</protein>
<dbReference type="EMBL" id="CATNWA010018709">
    <property type="protein sequence ID" value="CAI9608962.1"/>
    <property type="molecule type" value="Genomic_DNA"/>
</dbReference>
<comment type="caution">
    <text evidence="1">The sequence shown here is derived from an EMBL/GenBank/DDBJ whole genome shotgun (WGS) entry which is preliminary data.</text>
</comment>
<gene>
    <name evidence="1" type="ORF">SPARVUS_LOCUS14183060</name>
</gene>
<keyword evidence="2" id="KW-1185">Reference proteome</keyword>
<name>A0ABN9GKZ5_9NEOB</name>
<dbReference type="InterPro" id="IPR036361">
    <property type="entry name" value="SAP_dom_sf"/>
</dbReference>
<organism evidence="1 2">
    <name type="scientific">Staurois parvus</name>
    <dbReference type="NCBI Taxonomy" id="386267"/>
    <lineage>
        <taxon>Eukaryota</taxon>
        <taxon>Metazoa</taxon>
        <taxon>Chordata</taxon>
        <taxon>Craniata</taxon>
        <taxon>Vertebrata</taxon>
        <taxon>Euteleostomi</taxon>
        <taxon>Amphibia</taxon>
        <taxon>Batrachia</taxon>
        <taxon>Anura</taxon>
        <taxon>Neobatrachia</taxon>
        <taxon>Ranoidea</taxon>
        <taxon>Ranidae</taxon>
        <taxon>Staurois</taxon>
    </lineage>
</organism>
<proteinExistence type="predicted"/>
<sequence>MSLRDSALQFFLDFAGGDGSGCQQELLAKAFPLAKSGSAPSSPMKIKELYRRRYPRKILNGSELTMLHMPGGALPSTTSLPQGAVCHLGYDNSAMATAVTSSMLPPLPMLGPKHEPDIQHLSPPI</sequence>
<dbReference type="SUPFAM" id="SSF68906">
    <property type="entry name" value="SAP domain"/>
    <property type="match status" value="1"/>
</dbReference>
<feature type="non-terminal residue" evidence="1">
    <location>
        <position position="125"/>
    </location>
</feature>
<accession>A0ABN9GKZ5</accession>
<reference evidence="1" key="1">
    <citation type="submission" date="2023-05" db="EMBL/GenBank/DDBJ databases">
        <authorList>
            <person name="Stuckert A."/>
        </authorList>
    </citation>
    <scope>NUCLEOTIDE SEQUENCE</scope>
</reference>